<reference evidence="2 3" key="1">
    <citation type="submission" date="2020-04" db="EMBL/GenBank/DDBJ databases">
        <title>Plant Genome Project.</title>
        <authorList>
            <person name="Zhang R.-G."/>
        </authorList>
    </citation>
    <scope>NUCLEOTIDE SEQUENCE [LARGE SCALE GENOMIC DNA]</scope>
    <source>
        <strain evidence="2">YNK0</strain>
        <tissue evidence="2">Leaf</tissue>
    </source>
</reference>
<evidence type="ECO:0000256" key="1">
    <source>
        <dbReference type="SAM" id="Phobius"/>
    </source>
</evidence>
<gene>
    <name evidence="2" type="ORF">HHK36_009684</name>
</gene>
<dbReference type="PANTHER" id="PTHR35699">
    <property type="entry name" value="F2J10.10 PROTEIN"/>
    <property type="match status" value="1"/>
</dbReference>
<comment type="caution">
    <text evidence="2">The sequence shown here is derived from an EMBL/GenBank/DDBJ whole genome shotgun (WGS) entry which is preliminary data.</text>
</comment>
<accession>A0A834ZD65</accession>
<keyword evidence="1" id="KW-0472">Membrane</keyword>
<dbReference type="AlphaFoldDB" id="A0A834ZD65"/>
<evidence type="ECO:0000313" key="2">
    <source>
        <dbReference type="EMBL" id="KAF8404795.1"/>
    </source>
</evidence>
<sequence length="364" mass="41371">MASLQFVKSGLSPFLGVRSVLGRKSSRFCSDSGFTASHKRIFKLQKRWSSKVLNGRGFRVCCRLQEGENESNGYLEPEILEFLGMGLERIEQTRFRYSFEDVLRLLESSSKMTMVKKKFKFSDTKPNGLRVTASSILPTTQQECRNYLGVWNPWIFVFISCNRLRQWLDSTKLPVQNTWSSSSSSPVSVSVSVTTLLTIRVNSSLFIKKAGGEEPPESLFMKELKRRGMTPTSLLEDRNRSMYGLDEEIKLKEDEIGSSKRNLFSTDLDKRLSNQRERSMALNSEGLEGLIPRAKLLLTIGGSFFIGFWPLILITVAFFFALDFYFGSSFVHDASKTPIAQPPYIDPYALLEDEKISQLVPHVN</sequence>
<dbReference type="OrthoDB" id="2016911at2759"/>
<protein>
    <submittedName>
        <fullName evidence="2">Uncharacterized protein</fullName>
    </submittedName>
</protein>
<name>A0A834ZD65_TETSI</name>
<proteinExistence type="predicted"/>
<dbReference type="Proteomes" id="UP000655225">
    <property type="component" value="Unassembled WGS sequence"/>
</dbReference>
<keyword evidence="1" id="KW-0812">Transmembrane</keyword>
<feature type="transmembrane region" description="Helical" evidence="1">
    <location>
        <begin position="296"/>
        <end position="322"/>
    </location>
</feature>
<dbReference type="PANTHER" id="PTHR35699:SF1">
    <property type="entry name" value="F2J10.10 PROTEIN"/>
    <property type="match status" value="1"/>
</dbReference>
<dbReference type="EMBL" id="JABCRI010000006">
    <property type="protein sequence ID" value="KAF8404795.1"/>
    <property type="molecule type" value="Genomic_DNA"/>
</dbReference>
<keyword evidence="3" id="KW-1185">Reference proteome</keyword>
<organism evidence="2 3">
    <name type="scientific">Tetracentron sinense</name>
    <name type="common">Spur-leaf</name>
    <dbReference type="NCBI Taxonomy" id="13715"/>
    <lineage>
        <taxon>Eukaryota</taxon>
        <taxon>Viridiplantae</taxon>
        <taxon>Streptophyta</taxon>
        <taxon>Embryophyta</taxon>
        <taxon>Tracheophyta</taxon>
        <taxon>Spermatophyta</taxon>
        <taxon>Magnoliopsida</taxon>
        <taxon>Trochodendrales</taxon>
        <taxon>Trochodendraceae</taxon>
        <taxon>Tetracentron</taxon>
    </lineage>
</organism>
<evidence type="ECO:0000313" key="3">
    <source>
        <dbReference type="Proteomes" id="UP000655225"/>
    </source>
</evidence>
<keyword evidence="1" id="KW-1133">Transmembrane helix</keyword>